<dbReference type="Proteomes" id="UP001177023">
    <property type="component" value="Unassembled WGS sequence"/>
</dbReference>
<gene>
    <name evidence="2" type="ORF">MSPICULIGERA_LOCUS2368</name>
</gene>
<feature type="compositionally biased region" description="Polar residues" evidence="1">
    <location>
        <begin position="154"/>
        <end position="166"/>
    </location>
</feature>
<evidence type="ECO:0000256" key="1">
    <source>
        <dbReference type="SAM" id="MobiDB-lite"/>
    </source>
</evidence>
<feature type="non-terminal residue" evidence="2">
    <location>
        <position position="1"/>
    </location>
</feature>
<accession>A0AA36C795</accession>
<dbReference type="AlphaFoldDB" id="A0AA36C795"/>
<reference evidence="2" key="1">
    <citation type="submission" date="2023-06" db="EMBL/GenBank/DDBJ databases">
        <authorList>
            <person name="Delattre M."/>
        </authorList>
    </citation>
    <scope>NUCLEOTIDE SEQUENCE</scope>
    <source>
        <strain evidence="2">AF72</strain>
    </source>
</reference>
<organism evidence="2 3">
    <name type="scientific">Mesorhabditis spiculigera</name>
    <dbReference type="NCBI Taxonomy" id="96644"/>
    <lineage>
        <taxon>Eukaryota</taxon>
        <taxon>Metazoa</taxon>
        <taxon>Ecdysozoa</taxon>
        <taxon>Nematoda</taxon>
        <taxon>Chromadorea</taxon>
        <taxon>Rhabditida</taxon>
        <taxon>Rhabditina</taxon>
        <taxon>Rhabditomorpha</taxon>
        <taxon>Rhabditoidea</taxon>
        <taxon>Rhabditidae</taxon>
        <taxon>Mesorhabditinae</taxon>
        <taxon>Mesorhabditis</taxon>
    </lineage>
</organism>
<feature type="region of interest" description="Disordered" evidence="1">
    <location>
        <begin position="19"/>
        <end position="104"/>
    </location>
</feature>
<protein>
    <submittedName>
        <fullName evidence="2">Uncharacterized protein</fullName>
    </submittedName>
</protein>
<evidence type="ECO:0000313" key="3">
    <source>
        <dbReference type="Proteomes" id="UP001177023"/>
    </source>
</evidence>
<evidence type="ECO:0000313" key="2">
    <source>
        <dbReference type="EMBL" id="CAJ0563210.1"/>
    </source>
</evidence>
<dbReference type="Pfam" id="PF05867">
    <property type="entry name" value="DUF851"/>
    <property type="match status" value="1"/>
</dbReference>
<comment type="caution">
    <text evidence="2">The sequence shown here is derived from an EMBL/GenBank/DDBJ whole genome shotgun (WGS) entry which is preliminary data.</text>
</comment>
<feature type="compositionally biased region" description="Basic and acidic residues" evidence="1">
    <location>
        <begin position="19"/>
        <end position="29"/>
    </location>
</feature>
<feature type="compositionally biased region" description="Polar residues" evidence="1">
    <location>
        <begin position="70"/>
        <end position="82"/>
    </location>
</feature>
<name>A0AA36C795_9BILA</name>
<dbReference type="InterPro" id="IPR008569">
    <property type="entry name" value="DUF851"/>
</dbReference>
<feature type="compositionally biased region" description="Basic and acidic residues" evidence="1">
    <location>
        <begin position="318"/>
        <end position="329"/>
    </location>
</feature>
<feature type="region of interest" description="Disordered" evidence="1">
    <location>
        <begin position="131"/>
        <end position="184"/>
    </location>
</feature>
<sequence>MPYDLNLFSIYKKFKRFVRRPEHEEHADEPPEQPPPKPKPAPVAPRPPPPVPAPAQPAPQQPSARQTRAKSPTGNSTRSVNKSAAAVRKLVRFKSSRLSERRLEKWSKKVEERMQRRQAVNAKNKILHAFATAFPSSSSERSKEAAANKKSASTPTDKSANRKNSGTPGGKRFGNPGPDGKAILECGQPFWVDPNADEEAPTDSTLPLNADVMLDVLRGKITLKPMPNVPVKLDPMGKLEDLERMQPFFDSEIIYGNTVRSMINASETVNTRSSDQSERSQRSKSSMANPANKSNQRKRKSFKITEPTFMMRYSTPLKNKDFRREEYRHNSSRVETSSRRSGSRN</sequence>
<feature type="region of interest" description="Disordered" evidence="1">
    <location>
        <begin position="267"/>
        <end position="345"/>
    </location>
</feature>
<keyword evidence="3" id="KW-1185">Reference proteome</keyword>
<feature type="compositionally biased region" description="Pro residues" evidence="1">
    <location>
        <begin position="32"/>
        <end position="60"/>
    </location>
</feature>
<dbReference type="EMBL" id="CATQJA010000692">
    <property type="protein sequence ID" value="CAJ0563210.1"/>
    <property type="molecule type" value="Genomic_DNA"/>
</dbReference>
<proteinExistence type="predicted"/>